<feature type="chain" id="PRO_5047420686" description="Outer membrane protein assembly factor BamE" evidence="2">
    <location>
        <begin position="24"/>
        <end position="149"/>
    </location>
</feature>
<evidence type="ECO:0000313" key="4">
    <source>
        <dbReference type="Proteomes" id="UP001595711"/>
    </source>
</evidence>
<accession>A0ABV7VCL6</accession>
<reference evidence="4" key="1">
    <citation type="journal article" date="2019" name="Int. J. Syst. Evol. Microbiol.">
        <title>The Global Catalogue of Microorganisms (GCM) 10K type strain sequencing project: providing services to taxonomists for standard genome sequencing and annotation.</title>
        <authorList>
            <consortium name="The Broad Institute Genomics Platform"/>
            <consortium name="The Broad Institute Genome Sequencing Center for Infectious Disease"/>
            <person name="Wu L."/>
            <person name="Ma J."/>
        </authorList>
    </citation>
    <scope>NUCLEOTIDE SEQUENCE [LARGE SCALE GENOMIC DNA]</scope>
    <source>
        <strain evidence="4">KCTC 42182</strain>
    </source>
</reference>
<dbReference type="RefSeq" id="WP_379723394.1">
    <property type="nucleotide sequence ID" value="NZ_JBHRYJ010000001.1"/>
</dbReference>
<keyword evidence="2" id="KW-0732">Signal</keyword>
<comment type="caution">
    <text evidence="3">The sequence shown here is derived from an EMBL/GenBank/DDBJ whole genome shotgun (WGS) entry which is preliminary data.</text>
</comment>
<feature type="region of interest" description="Disordered" evidence="1">
    <location>
        <begin position="24"/>
        <end position="55"/>
    </location>
</feature>
<protein>
    <recommendedName>
        <fullName evidence="5">Outer membrane protein assembly factor BamE</fullName>
    </recommendedName>
</protein>
<proteinExistence type="predicted"/>
<dbReference type="PROSITE" id="PS51257">
    <property type="entry name" value="PROKAR_LIPOPROTEIN"/>
    <property type="match status" value="1"/>
</dbReference>
<organism evidence="3 4">
    <name type="scientific">Ferrovibrio xuzhouensis</name>
    <dbReference type="NCBI Taxonomy" id="1576914"/>
    <lineage>
        <taxon>Bacteria</taxon>
        <taxon>Pseudomonadati</taxon>
        <taxon>Pseudomonadota</taxon>
        <taxon>Alphaproteobacteria</taxon>
        <taxon>Rhodospirillales</taxon>
        <taxon>Rhodospirillaceae</taxon>
        <taxon>Ferrovibrio</taxon>
    </lineage>
</organism>
<evidence type="ECO:0000313" key="3">
    <source>
        <dbReference type="EMBL" id="MFC3675228.1"/>
    </source>
</evidence>
<evidence type="ECO:0008006" key="5">
    <source>
        <dbReference type="Google" id="ProtNLM"/>
    </source>
</evidence>
<gene>
    <name evidence="3" type="ORF">ACFOOQ_06725</name>
</gene>
<name>A0ABV7VCL6_9PROT</name>
<keyword evidence="4" id="KW-1185">Reference proteome</keyword>
<sequence length="149" mass="16056">MAPRLLFSLLLVTLLAACGIPQSGTRPATAPEEPLDLSLVPPPETPAQAPRRPRSADVVHKTAAEARALFGAPASLRREPPGEVWQYLSDTPHCTLLLFLYPSETDPRLRVTHAQVLGRTRGQTVDDSDCVAALLKTEPPPRKTPGPIS</sequence>
<dbReference type="Proteomes" id="UP001595711">
    <property type="component" value="Unassembled WGS sequence"/>
</dbReference>
<evidence type="ECO:0000256" key="2">
    <source>
        <dbReference type="SAM" id="SignalP"/>
    </source>
</evidence>
<dbReference type="EMBL" id="JBHRYJ010000001">
    <property type="protein sequence ID" value="MFC3675228.1"/>
    <property type="molecule type" value="Genomic_DNA"/>
</dbReference>
<feature type="signal peptide" evidence="2">
    <location>
        <begin position="1"/>
        <end position="23"/>
    </location>
</feature>
<evidence type="ECO:0000256" key="1">
    <source>
        <dbReference type="SAM" id="MobiDB-lite"/>
    </source>
</evidence>